<feature type="transmembrane region" description="Helical" evidence="6">
    <location>
        <begin position="437"/>
        <end position="457"/>
    </location>
</feature>
<dbReference type="PIRSF" id="PIRSF006060">
    <property type="entry name" value="AA_transporter"/>
    <property type="match status" value="1"/>
</dbReference>
<proteinExistence type="predicted"/>
<dbReference type="EMBL" id="OJIN01000180">
    <property type="protein sequence ID" value="SPD74942.1"/>
    <property type="molecule type" value="Genomic_DNA"/>
</dbReference>
<feature type="transmembrane region" description="Helical" evidence="6">
    <location>
        <begin position="159"/>
        <end position="178"/>
    </location>
</feature>
<evidence type="ECO:0000313" key="7">
    <source>
        <dbReference type="EMBL" id="SPD74942.1"/>
    </source>
</evidence>
<keyword evidence="3 6" id="KW-0812">Transmembrane</keyword>
<dbReference type="Gene3D" id="1.20.1740.10">
    <property type="entry name" value="Amino acid/polyamine transporter I"/>
    <property type="match status" value="1"/>
</dbReference>
<comment type="subcellular location">
    <subcellularLocation>
        <location evidence="1">Membrane</location>
        <topology evidence="1">Multi-pass membrane protein</topology>
    </subcellularLocation>
</comment>
<feature type="transmembrane region" description="Helical" evidence="6">
    <location>
        <begin position="355"/>
        <end position="377"/>
    </location>
</feature>
<accession>A0A445MZZ6</accession>
<name>A0A445MZZ6_9BACT</name>
<evidence type="ECO:0000256" key="5">
    <source>
        <dbReference type="ARBA" id="ARBA00023136"/>
    </source>
</evidence>
<dbReference type="InterPro" id="IPR002293">
    <property type="entry name" value="AA/rel_permease1"/>
</dbReference>
<sequence length="467" mass="50286">MVNTLFRRKFLEHILEELDIEQHRLRRTLNAFDLTILGVGAIIGVGIFVLTGAASATYAGPGVILSFVISGAACTFAALCYAELASSIPVAGSAYNYAYATMGEMIAWIIGWDLILEYVVASIAVAIGWSGYFVNVLKVIGIHIPVWCSSAPGTVPGAVINLPAMLIVLVLTTILVIGIKESARFTSVMVFVKVITVLVFIGIGISHINTENWSPFMPFGLKGVVAGAAIVFFAYIGFDAVSTAAEETKNPQKNMPIGILLSLGICTVLYITVAAILTGMVSYKELNTPAPVAHALVAIGVKWGSALVSAGAVAGITSVLIVMLMGQPRIFFSMSRDGLIPPWICKVHPRFRTPYVAQIITGVVVAAFAGFIDIGTAAELCNIGTLFAFTIVCGGVVVLRKTHPEFRRSFQCPMVPLVPLLGVFSCAWLMLSLPKITWFRFVAWLLIGLTIFFYYGIRHSRLSVQRQ</sequence>
<feature type="transmembrane region" description="Helical" evidence="6">
    <location>
        <begin position="412"/>
        <end position="431"/>
    </location>
</feature>
<feature type="transmembrane region" description="Helical" evidence="6">
    <location>
        <begin position="220"/>
        <end position="238"/>
    </location>
</feature>
<organism evidence="7">
    <name type="scientific">uncultured Desulfobacterium sp</name>
    <dbReference type="NCBI Taxonomy" id="201089"/>
    <lineage>
        <taxon>Bacteria</taxon>
        <taxon>Pseudomonadati</taxon>
        <taxon>Thermodesulfobacteriota</taxon>
        <taxon>Desulfobacteria</taxon>
        <taxon>Desulfobacterales</taxon>
        <taxon>Desulfobacteriaceae</taxon>
        <taxon>Desulfobacterium</taxon>
        <taxon>environmental samples</taxon>
    </lineage>
</organism>
<keyword evidence="2" id="KW-0813">Transport</keyword>
<dbReference type="PANTHER" id="PTHR43243:SF4">
    <property type="entry name" value="CATIONIC AMINO ACID TRANSPORTER 4"/>
    <property type="match status" value="1"/>
</dbReference>
<dbReference type="GO" id="GO:0016020">
    <property type="term" value="C:membrane"/>
    <property type="evidence" value="ECO:0007669"/>
    <property type="project" value="UniProtKB-SubCell"/>
</dbReference>
<dbReference type="Pfam" id="PF13520">
    <property type="entry name" value="AA_permease_2"/>
    <property type="match status" value="1"/>
</dbReference>
<feature type="transmembrane region" description="Helical" evidence="6">
    <location>
        <begin position="105"/>
        <end position="129"/>
    </location>
</feature>
<feature type="transmembrane region" description="Helical" evidence="6">
    <location>
        <begin position="64"/>
        <end position="84"/>
    </location>
</feature>
<feature type="transmembrane region" description="Helical" evidence="6">
    <location>
        <begin position="303"/>
        <end position="326"/>
    </location>
</feature>
<dbReference type="GO" id="GO:0015171">
    <property type="term" value="F:amino acid transmembrane transporter activity"/>
    <property type="evidence" value="ECO:0007669"/>
    <property type="project" value="TreeGrafter"/>
</dbReference>
<reference evidence="7" key="1">
    <citation type="submission" date="2018-01" db="EMBL/GenBank/DDBJ databases">
        <authorList>
            <person name="Regsiter A."/>
            <person name="William W."/>
        </authorList>
    </citation>
    <scope>NUCLEOTIDE SEQUENCE</scope>
    <source>
        <strain evidence="7">TRIP AH-1</strain>
    </source>
</reference>
<feature type="transmembrane region" description="Helical" evidence="6">
    <location>
        <begin position="383"/>
        <end position="400"/>
    </location>
</feature>
<gene>
    <name evidence="7" type="primary">yfnA</name>
    <name evidence="7" type="ORF">PITCH_A390039</name>
</gene>
<keyword evidence="5 6" id="KW-0472">Membrane</keyword>
<evidence type="ECO:0000256" key="3">
    <source>
        <dbReference type="ARBA" id="ARBA00022692"/>
    </source>
</evidence>
<keyword evidence="4 6" id="KW-1133">Transmembrane helix</keyword>
<dbReference type="AlphaFoldDB" id="A0A445MZZ6"/>
<evidence type="ECO:0000256" key="1">
    <source>
        <dbReference type="ARBA" id="ARBA00004141"/>
    </source>
</evidence>
<protein>
    <submittedName>
        <fullName evidence="7">Uncharacterized amino acid permease YfnA</fullName>
    </submittedName>
</protein>
<evidence type="ECO:0000256" key="6">
    <source>
        <dbReference type="SAM" id="Phobius"/>
    </source>
</evidence>
<feature type="transmembrane region" description="Helical" evidence="6">
    <location>
        <begin position="34"/>
        <end position="58"/>
    </location>
</feature>
<evidence type="ECO:0000256" key="4">
    <source>
        <dbReference type="ARBA" id="ARBA00022989"/>
    </source>
</evidence>
<feature type="transmembrane region" description="Helical" evidence="6">
    <location>
        <begin position="190"/>
        <end position="208"/>
    </location>
</feature>
<dbReference type="PANTHER" id="PTHR43243">
    <property type="entry name" value="INNER MEMBRANE TRANSPORTER YGJI-RELATED"/>
    <property type="match status" value="1"/>
</dbReference>
<evidence type="ECO:0000256" key="2">
    <source>
        <dbReference type="ARBA" id="ARBA00022448"/>
    </source>
</evidence>
<feature type="transmembrane region" description="Helical" evidence="6">
    <location>
        <begin position="259"/>
        <end position="283"/>
    </location>
</feature>